<dbReference type="OrthoDB" id="432483at2759"/>
<dbReference type="PANTHER" id="PTHR10217:SF435">
    <property type="entry name" value="POTASSIUM VOLTAGE-GATED CHANNEL PROTEIN EAG"/>
    <property type="match status" value="1"/>
</dbReference>
<keyword evidence="2" id="KW-0812">Transmembrane</keyword>
<gene>
    <name evidence="4" type="primary">Aste57867_21389</name>
    <name evidence="3" type="ORF">As57867_021320</name>
    <name evidence="4" type="ORF">ASTE57867_21389</name>
</gene>
<reference evidence="3" key="2">
    <citation type="submission" date="2019-06" db="EMBL/GenBank/DDBJ databases">
        <title>Genomics analysis of Aphanomyces spp. identifies a new class of oomycete effector associated with host adaptation.</title>
        <authorList>
            <person name="Gaulin E."/>
        </authorList>
    </citation>
    <scope>NUCLEOTIDE SEQUENCE</scope>
    <source>
        <strain evidence="3">CBS 578.67</strain>
    </source>
</reference>
<evidence type="ECO:0000256" key="2">
    <source>
        <dbReference type="SAM" id="Phobius"/>
    </source>
</evidence>
<evidence type="ECO:0000313" key="5">
    <source>
        <dbReference type="Proteomes" id="UP000332933"/>
    </source>
</evidence>
<keyword evidence="2" id="KW-0472">Membrane</keyword>
<dbReference type="Proteomes" id="UP000332933">
    <property type="component" value="Unassembled WGS sequence"/>
</dbReference>
<dbReference type="GO" id="GO:0042391">
    <property type="term" value="P:regulation of membrane potential"/>
    <property type="evidence" value="ECO:0007669"/>
    <property type="project" value="TreeGrafter"/>
</dbReference>
<keyword evidence="5" id="KW-1185">Reference proteome</keyword>
<evidence type="ECO:0000256" key="1">
    <source>
        <dbReference type="SAM" id="MobiDB-lite"/>
    </source>
</evidence>
<organism evidence="4 5">
    <name type="scientific">Aphanomyces stellatus</name>
    <dbReference type="NCBI Taxonomy" id="120398"/>
    <lineage>
        <taxon>Eukaryota</taxon>
        <taxon>Sar</taxon>
        <taxon>Stramenopiles</taxon>
        <taxon>Oomycota</taxon>
        <taxon>Saprolegniomycetes</taxon>
        <taxon>Saprolegniales</taxon>
        <taxon>Verrucalvaceae</taxon>
        <taxon>Aphanomyces</taxon>
    </lineage>
</organism>
<protein>
    <submittedName>
        <fullName evidence="4">Aste57867_21389 protein</fullName>
    </submittedName>
</protein>
<proteinExistence type="predicted"/>
<dbReference type="AlphaFoldDB" id="A0A485LHF8"/>
<dbReference type="GO" id="GO:0005249">
    <property type="term" value="F:voltage-gated potassium channel activity"/>
    <property type="evidence" value="ECO:0007669"/>
    <property type="project" value="TreeGrafter"/>
</dbReference>
<feature type="transmembrane region" description="Helical" evidence="2">
    <location>
        <begin position="350"/>
        <end position="368"/>
    </location>
</feature>
<reference evidence="4 5" key="1">
    <citation type="submission" date="2019-03" db="EMBL/GenBank/DDBJ databases">
        <authorList>
            <person name="Gaulin E."/>
            <person name="Dumas B."/>
        </authorList>
    </citation>
    <scope>NUCLEOTIDE SEQUENCE [LARGE SCALE GENOMIC DNA]</scope>
    <source>
        <strain evidence="4">CBS 568.67</strain>
    </source>
</reference>
<dbReference type="GO" id="GO:0005886">
    <property type="term" value="C:plasma membrane"/>
    <property type="evidence" value="ECO:0007669"/>
    <property type="project" value="TreeGrafter"/>
</dbReference>
<dbReference type="InterPro" id="IPR050818">
    <property type="entry name" value="KCNH_animal-type"/>
</dbReference>
<dbReference type="EMBL" id="VJMH01006972">
    <property type="protein sequence ID" value="KAF0686829.1"/>
    <property type="molecule type" value="Genomic_DNA"/>
</dbReference>
<feature type="region of interest" description="Disordered" evidence="1">
    <location>
        <begin position="28"/>
        <end position="56"/>
    </location>
</feature>
<dbReference type="Gene3D" id="1.10.287.70">
    <property type="match status" value="1"/>
</dbReference>
<accession>A0A485LHF8</accession>
<dbReference type="SUPFAM" id="SSF81324">
    <property type="entry name" value="Voltage-gated potassium channels"/>
    <property type="match status" value="1"/>
</dbReference>
<sequence>MSTPPPKGGPGLAALSKRDKLTKVGSTLRSTHIETGPSCADTTHTNRSRTPPTTMLETTEQGECCGRRPWPHSQVLHSGHRQSALSAGRLEEQLNRMDVNYRASLVVHDQQSTLVSICHPRDASVSSLPTRSRSTRCPKPYGTLVCSSPHAFHVFGPLDVAFDLSIATAACRRLHMSLDSLFLVDMLLMCRTTYLDDFTQEEIKDPIRIRTNYVTGWFVLDAMRSVPTSFFRHASLHWLVFSRCFTLLRLGRLLQSPILHVLFAQLSLAMHTGALRLVGLAIIYLVLHHYIACAYYLVVCAEGDAAPEVLWEIPFTREDSIEIKYIGSYFQAVTVTGGFTLYPKTNAERLFGGFMFVVGAATNAWYIVDYT</sequence>
<evidence type="ECO:0000313" key="3">
    <source>
        <dbReference type="EMBL" id="KAF0686829.1"/>
    </source>
</evidence>
<dbReference type="PANTHER" id="PTHR10217">
    <property type="entry name" value="VOLTAGE AND LIGAND GATED POTASSIUM CHANNEL"/>
    <property type="match status" value="1"/>
</dbReference>
<dbReference type="EMBL" id="CAADRA010006998">
    <property type="protein sequence ID" value="VFT98060.1"/>
    <property type="molecule type" value="Genomic_DNA"/>
</dbReference>
<evidence type="ECO:0000313" key="4">
    <source>
        <dbReference type="EMBL" id="VFT98060.1"/>
    </source>
</evidence>
<keyword evidence="2" id="KW-1133">Transmembrane helix</keyword>
<name>A0A485LHF8_9STRA</name>
<feature type="compositionally biased region" description="Polar residues" evidence="1">
    <location>
        <begin position="40"/>
        <end position="56"/>
    </location>
</feature>